<feature type="region of interest" description="Disordered" evidence="1">
    <location>
        <begin position="36"/>
        <end position="57"/>
    </location>
</feature>
<comment type="caution">
    <text evidence="2">The sequence shown here is derived from an EMBL/GenBank/DDBJ whole genome shotgun (WGS) entry which is preliminary data.</text>
</comment>
<sequence>MFEKSPQQRRDLYNPSDSFPCLREGRHRITGNLQFCPADRIGRPPTASLGSPPRTSFPQHDHIFLHPATRTQLPQVPALHTYHSS</sequence>
<proteinExistence type="predicted"/>
<dbReference type="AlphaFoldDB" id="A0AAV9R422"/>
<gene>
    <name evidence="2" type="ORF">CRENBAI_011864</name>
</gene>
<dbReference type="Proteomes" id="UP001311232">
    <property type="component" value="Unassembled WGS sequence"/>
</dbReference>
<reference evidence="2 3" key="1">
    <citation type="submission" date="2021-06" db="EMBL/GenBank/DDBJ databases">
        <authorList>
            <person name="Palmer J.M."/>
        </authorList>
    </citation>
    <scope>NUCLEOTIDE SEQUENCE [LARGE SCALE GENOMIC DNA]</scope>
    <source>
        <strain evidence="2 3">MEX-2019</strain>
        <tissue evidence="2">Muscle</tissue>
    </source>
</reference>
<evidence type="ECO:0000256" key="1">
    <source>
        <dbReference type="SAM" id="MobiDB-lite"/>
    </source>
</evidence>
<keyword evidence="3" id="KW-1185">Reference proteome</keyword>
<protein>
    <submittedName>
        <fullName evidence="2">Uncharacterized protein</fullName>
    </submittedName>
</protein>
<evidence type="ECO:0000313" key="3">
    <source>
        <dbReference type="Proteomes" id="UP001311232"/>
    </source>
</evidence>
<name>A0AAV9R422_9TELE</name>
<organism evidence="2 3">
    <name type="scientific">Crenichthys baileyi</name>
    <name type="common">White River springfish</name>
    <dbReference type="NCBI Taxonomy" id="28760"/>
    <lineage>
        <taxon>Eukaryota</taxon>
        <taxon>Metazoa</taxon>
        <taxon>Chordata</taxon>
        <taxon>Craniata</taxon>
        <taxon>Vertebrata</taxon>
        <taxon>Euteleostomi</taxon>
        <taxon>Actinopterygii</taxon>
        <taxon>Neopterygii</taxon>
        <taxon>Teleostei</taxon>
        <taxon>Neoteleostei</taxon>
        <taxon>Acanthomorphata</taxon>
        <taxon>Ovalentaria</taxon>
        <taxon>Atherinomorphae</taxon>
        <taxon>Cyprinodontiformes</taxon>
        <taxon>Goodeidae</taxon>
        <taxon>Crenichthys</taxon>
    </lineage>
</organism>
<dbReference type="EMBL" id="JAHHUM010002532">
    <property type="protein sequence ID" value="KAK5603247.1"/>
    <property type="molecule type" value="Genomic_DNA"/>
</dbReference>
<accession>A0AAV9R422</accession>
<evidence type="ECO:0000313" key="2">
    <source>
        <dbReference type="EMBL" id="KAK5603247.1"/>
    </source>
</evidence>